<dbReference type="GO" id="GO:0003700">
    <property type="term" value="F:DNA-binding transcription factor activity"/>
    <property type="evidence" value="ECO:0007669"/>
    <property type="project" value="InterPro"/>
</dbReference>
<organism evidence="5 6">
    <name type="scientific">Ruania alkalisoli</name>
    <dbReference type="NCBI Taxonomy" id="2779775"/>
    <lineage>
        <taxon>Bacteria</taxon>
        <taxon>Bacillati</taxon>
        <taxon>Actinomycetota</taxon>
        <taxon>Actinomycetes</taxon>
        <taxon>Micrococcales</taxon>
        <taxon>Ruaniaceae</taxon>
        <taxon>Ruania</taxon>
    </lineage>
</organism>
<dbReference type="InterPro" id="IPR000524">
    <property type="entry name" value="Tscrpt_reg_HTH_GntR"/>
</dbReference>
<dbReference type="Gene3D" id="1.20.120.530">
    <property type="entry name" value="GntR ligand-binding domain-like"/>
    <property type="match status" value="1"/>
</dbReference>
<dbReference type="InterPro" id="IPR008920">
    <property type="entry name" value="TF_FadR/GntR_C"/>
</dbReference>
<dbReference type="PROSITE" id="PS50949">
    <property type="entry name" value="HTH_GNTR"/>
    <property type="match status" value="1"/>
</dbReference>
<evidence type="ECO:0000259" key="4">
    <source>
        <dbReference type="PROSITE" id="PS50949"/>
    </source>
</evidence>
<dbReference type="CDD" id="cd07377">
    <property type="entry name" value="WHTH_GntR"/>
    <property type="match status" value="1"/>
</dbReference>
<dbReference type="PANTHER" id="PTHR43537">
    <property type="entry name" value="TRANSCRIPTIONAL REGULATOR, GNTR FAMILY"/>
    <property type="match status" value="1"/>
</dbReference>
<dbReference type="Proteomes" id="UP000593758">
    <property type="component" value="Chromosome"/>
</dbReference>
<feature type="domain" description="HTH gntR-type" evidence="4">
    <location>
        <begin position="21"/>
        <end position="89"/>
    </location>
</feature>
<dbReference type="SMART" id="SM00345">
    <property type="entry name" value="HTH_GNTR"/>
    <property type="match status" value="1"/>
</dbReference>
<keyword evidence="2" id="KW-0238">DNA-binding</keyword>
<evidence type="ECO:0000256" key="1">
    <source>
        <dbReference type="ARBA" id="ARBA00023015"/>
    </source>
</evidence>
<proteinExistence type="predicted"/>
<dbReference type="AlphaFoldDB" id="A0A7M1SV38"/>
<gene>
    <name evidence="5" type="ORF">IM660_18130</name>
</gene>
<dbReference type="GO" id="GO:0003677">
    <property type="term" value="F:DNA binding"/>
    <property type="evidence" value="ECO:0007669"/>
    <property type="project" value="UniProtKB-KW"/>
</dbReference>
<dbReference type="SMART" id="SM00895">
    <property type="entry name" value="FCD"/>
    <property type="match status" value="1"/>
</dbReference>
<sequence>MEKNTKKAGASNKGSRAQTYRPGYEIAAERILALIDREGHAPGDRLPTEKDLASRLEVSHTVAREAIKLLSARGQVVTRKGAGIFVANPTTTLTPGTWEPLLLQNLDHVEMLYEARRTLEVEAAAQAAKRSNPLELKQIRDAAQATVDAAAEGAFDAYIAADEQLHLAIAQGSHNMFFCSLIENLSALKRRVMTVGFEGEAGDVIRRGAGEHARIAAAISDGDAEEAGAAMGHHVDMALDQYRQQVQKRLLHEPREPNGE</sequence>
<dbReference type="InterPro" id="IPR036390">
    <property type="entry name" value="WH_DNA-bd_sf"/>
</dbReference>
<dbReference type="InterPro" id="IPR011711">
    <property type="entry name" value="GntR_C"/>
</dbReference>
<evidence type="ECO:0000313" key="6">
    <source>
        <dbReference type="Proteomes" id="UP000593758"/>
    </source>
</evidence>
<protein>
    <submittedName>
        <fullName evidence="5">FadR family transcriptional regulator</fullName>
    </submittedName>
</protein>
<dbReference type="Pfam" id="PF00392">
    <property type="entry name" value="GntR"/>
    <property type="match status" value="1"/>
</dbReference>
<reference evidence="5 6" key="1">
    <citation type="submission" date="2020-10" db="EMBL/GenBank/DDBJ databases">
        <title>Haloactinobacterium sp. RN3S43, a bacterium isolated from saline soil.</title>
        <authorList>
            <person name="Sun J.-Q."/>
        </authorList>
    </citation>
    <scope>NUCLEOTIDE SEQUENCE [LARGE SCALE GENOMIC DNA]</scope>
    <source>
        <strain evidence="5 6">RN3S43</strain>
    </source>
</reference>
<dbReference type="PRINTS" id="PR00035">
    <property type="entry name" value="HTHGNTR"/>
</dbReference>
<dbReference type="EMBL" id="CP063169">
    <property type="protein sequence ID" value="QOR70483.1"/>
    <property type="molecule type" value="Genomic_DNA"/>
</dbReference>
<dbReference type="PANTHER" id="PTHR43537:SF5">
    <property type="entry name" value="UXU OPERON TRANSCRIPTIONAL REGULATOR"/>
    <property type="match status" value="1"/>
</dbReference>
<dbReference type="Gene3D" id="1.10.10.10">
    <property type="entry name" value="Winged helix-like DNA-binding domain superfamily/Winged helix DNA-binding domain"/>
    <property type="match status" value="1"/>
</dbReference>
<dbReference type="InterPro" id="IPR036388">
    <property type="entry name" value="WH-like_DNA-bd_sf"/>
</dbReference>
<dbReference type="KEGG" id="halt:IM660_18130"/>
<dbReference type="Pfam" id="PF07729">
    <property type="entry name" value="FCD"/>
    <property type="match status" value="1"/>
</dbReference>
<keyword evidence="1" id="KW-0805">Transcription regulation</keyword>
<dbReference type="SUPFAM" id="SSF48008">
    <property type="entry name" value="GntR ligand-binding domain-like"/>
    <property type="match status" value="1"/>
</dbReference>
<keyword evidence="6" id="KW-1185">Reference proteome</keyword>
<name>A0A7M1SV38_9MICO</name>
<evidence type="ECO:0000256" key="2">
    <source>
        <dbReference type="ARBA" id="ARBA00023125"/>
    </source>
</evidence>
<keyword evidence="3" id="KW-0804">Transcription</keyword>
<dbReference type="RefSeq" id="WP_193497161.1">
    <property type="nucleotide sequence ID" value="NZ_CP063169.1"/>
</dbReference>
<evidence type="ECO:0000256" key="3">
    <source>
        <dbReference type="ARBA" id="ARBA00023163"/>
    </source>
</evidence>
<accession>A0A7M1SV38</accession>
<evidence type="ECO:0000313" key="5">
    <source>
        <dbReference type="EMBL" id="QOR70483.1"/>
    </source>
</evidence>
<dbReference type="SUPFAM" id="SSF46785">
    <property type="entry name" value="Winged helix' DNA-binding domain"/>
    <property type="match status" value="1"/>
</dbReference>